<sequence>MQSSGAIDHITLSKTLFDNKPELKESTKRRRTEKGRADSGDSGHGSSTSPQCQLEAIKEFTVDRPSRASSSSPLEFINNREDRFTAFDIIRNRSVLYPSVALFFIKQTLEKLAKVYEMMYRDEVHISPSTMPDYEKKIFFEEHMHKDPELRFIKEGSGFFDVRSESSNPKWEAYDRENDGEAQEERVEYLRSIGKI</sequence>
<evidence type="ECO:0000256" key="1">
    <source>
        <dbReference type="ARBA" id="ARBA00000428"/>
    </source>
</evidence>
<dbReference type="WBParaSite" id="Hba_05225">
    <property type="protein sequence ID" value="Hba_05225"/>
    <property type="gene ID" value="Hba_05225"/>
</dbReference>
<comment type="cofactor">
    <cofactor evidence="2">
        <name>Fe(2+)</name>
        <dbReference type="ChEBI" id="CHEBI:29033"/>
    </cofactor>
</comment>
<organism evidence="12 13">
    <name type="scientific">Heterorhabditis bacteriophora</name>
    <name type="common">Entomopathogenic nematode worm</name>
    <dbReference type="NCBI Taxonomy" id="37862"/>
    <lineage>
        <taxon>Eukaryota</taxon>
        <taxon>Metazoa</taxon>
        <taxon>Ecdysozoa</taxon>
        <taxon>Nematoda</taxon>
        <taxon>Chromadorea</taxon>
        <taxon>Rhabditida</taxon>
        <taxon>Rhabditina</taxon>
        <taxon>Rhabditomorpha</taxon>
        <taxon>Strongyloidea</taxon>
        <taxon>Heterorhabditidae</taxon>
        <taxon>Heterorhabditis</taxon>
    </lineage>
</organism>
<keyword evidence="12" id="KW-1185">Reference proteome</keyword>
<evidence type="ECO:0000256" key="10">
    <source>
        <dbReference type="ARBA" id="ARBA00039005"/>
    </source>
</evidence>
<evidence type="ECO:0000256" key="3">
    <source>
        <dbReference type="ARBA" id="ARBA00022596"/>
    </source>
</evidence>
<proteinExistence type="predicted"/>
<dbReference type="Pfam" id="PF03079">
    <property type="entry name" value="ARD"/>
    <property type="match status" value="1"/>
</dbReference>
<evidence type="ECO:0000256" key="2">
    <source>
        <dbReference type="ARBA" id="ARBA00001954"/>
    </source>
</evidence>
<dbReference type="GO" id="GO:0046872">
    <property type="term" value="F:metal ion binding"/>
    <property type="evidence" value="ECO:0007669"/>
    <property type="project" value="UniProtKB-KW"/>
</dbReference>
<dbReference type="GO" id="GO:0009086">
    <property type="term" value="P:methionine biosynthetic process"/>
    <property type="evidence" value="ECO:0007669"/>
    <property type="project" value="UniProtKB-KW"/>
</dbReference>
<evidence type="ECO:0000256" key="5">
    <source>
        <dbReference type="ARBA" id="ARBA00022723"/>
    </source>
</evidence>
<evidence type="ECO:0000256" key="8">
    <source>
        <dbReference type="ARBA" id="ARBA00023004"/>
    </source>
</evidence>
<evidence type="ECO:0000256" key="6">
    <source>
        <dbReference type="ARBA" id="ARBA00022964"/>
    </source>
</evidence>
<dbReference type="PANTHER" id="PTHR23418">
    <property type="entry name" value="ACIREDUCTONE DIOXYGENASE"/>
    <property type="match status" value="1"/>
</dbReference>
<keyword evidence="4" id="KW-0028">Amino-acid biosynthesis</keyword>
<evidence type="ECO:0000256" key="11">
    <source>
        <dbReference type="SAM" id="MobiDB-lite"/>
    </source>
</evidence>
<reference evidence="13" key="1">
    <citation type="submission" date="2016-11" db="UniProtKB">
        <authorList>
            <consortium name="WormBaseParasite"/>
        </authorList>
    </citation>
    <scope>IDENTIFICATION</scope>
</reference>
<dbReference type="SUPFAM" id="SSF51182">
    <property type="entry name" value="RmlC-like cupins"/>
    <property type="match status" value="1"/>
</dbReference>
<keyword evidence="7" id="KW-0560">Oxidoreductase</keyword>
<evidence type="ECO:0000313" key="12">
    <source>
        <dbReference type="Proteomes" id="UP000095283"/>
    </source>
</evidence>
<keyword evidence="5" id="KW-0479">Metal-binding</keyword>
<dbReference type="Gene3D" id="2.60.120.10">
    <property type="entry name" value="Jelly Rolls"/>
    <property type="match status" value="1"/>
</dbReference>
<dbReference type="GO" id="GO:0010309">
    <property type="term" value="F:acireductone dioxygenase [iron(II)-requiring] activity"/>
    <property type="evidence" value="ECO:0007669"/>
    <property type="project" value="UniProtKB-EC"/>
</dbReference>
<name>A0A1I7WJM8_HETBA</name>
<dbReference type="InterPro" id="IPR004313">
    <property type="entry name" value="ARD"/>
</dbReference>
<accession>A0A1I7WJM8</accession>
<dbReference type="InterPro" id="IPR014710">
    <property type="entry name" value="RmlC-like_jellyroll"/>
</dbReference>
<keyword evidence="6" id="KW-0223">Dioxygenase</keyword>
<dbReference type="PANTHER" id="PTHR23418:SF0">
    <property type="entry name" value="ACIREDUCTONE DIOXYGENASE"/>
    <property type="match status" value="1"/>
</dbReference>
<dbReference type="Proteomes" id="UP000095283">
    <property type="component" value="Unplaced"/>
</dbReference>
<dbReference type="AlphaFoldDB" id="A0A1I7WJM8"/>
<dbReference type="InterPro" id="IPR011051">
    <property type="entry name" value="RmlC_Cupin_sf"/>
</dbReference>
<evidence type="ECO:0000256" key="4">
    <source>
        <dbReference type="ARBA" id="ARBA00022605"/>
    </source>
</evidence>
<keyword evidence="8" id="KW-0408">Iron</keyword>
<keyword evidence="3" id="KW-0533">Nickel</keyword>
<comment type="catalytic activity">
    <reaction evidence="1">
        <text>1,2-dihydroxy-5-(methylsulfanyl)pent-1-en-3-one + O2 = 4-methylsulfanyl-2-oxobutanoate + formate + 2 H(+)</text>
        <dbReference type="Rhea" id="RHEA:24504"/>
        <dbReference type="ChEBI" id="CHEBI:15378"/>
        <dbReference type="ChEBI" id="CHEBI:15379"/>
        <dbReference type="ChEBI" id="CHEBI:15740"/>
        <dbReference type="ChEBI" id="CHEBI:16723"/>
        <dbReference type="ChEBI" id="CHEBI:49252"/>
        <dbReference type="EC" id="1.13.11.54"/>
    </reaction>
</comment>
<feature type="region of interest" description="Disordered" evidence="11">
    <location>
        <begin position="18"/>
        <end position="53"/>
    </location>
</feature>
<protein>
    <recommendedName>
        <fullName evidence="10">acireductone dioxygenase (Fe(2+)-requiring)</fullName>
        <ecNumber evidence="10">1.13.11.54</ecNumber>
    </recommendedName>
</protein>
<dbReference type="EC" id="1.13.11.54" evidence="10"/>
<evidence type="ECO:0000313" key="13">
    <source>
        <dbReference type="WBParaSite" id="Hba_05225"/>
    </source>
</evidence>
<evidence type="ECO:0000256" key="7">
    <source>
        <dbReference type="ARBA" id="ARBA00023002"/>
    </source>
</evidence>
<keyword evidence="9" id="KW-0486">Methionine biosynthesis</keyword>
<evidence type="ECO:0000256" key="9">
    <source>
        <dbReference type="ARBA" id="ARBA00023167"/>
    </source>
</evidence>